<reference evidence="2" key="1">
    <citation type="submission" date="2021-02" db="EMBL/GenBank/DDBJ databases">
        <authorList>
            <person name="Nowell W R."/>
        </authorList>
    </citation>
    <scope>NUCLEOTIDE SEQUENCE</scope>
    <source>
        <strain evidence="2">Ploen Becks lab</strain>
    </source>
</reference>
<dbReference type="Proteomes" id="UP000663879">
    <property type="component" value="Unassembled WGS sequence"/>
</dbReference>
<organism evidence="2 3">
    <name type="scientific">Brachionus calyciflorus</name>
    <dbReference type="NCBI Taxonomy" id="104777"/>
    <lineage>
        <taxon>Eukaryota</taxon>
        <taxon>Metazoa</taxon>
        <taxon>Spiralia</taxon>
        <taxon>Gnathifera</taxon>
        <taxon>Rotifera</taxon>
        <taxon>Eurotatoria</taxon>
        <taxon>Monogononta</taxon>
        <taxon>Pseudotrocha</taxon>
        <taxon>Ploima</taxon>
        <taxon>Brachionidae</taxon>
        <taxon>Brachionus</taxon>
    </lineage>
</organism>
<name>A0A814F2D8_9BILA</name>
<keyword evidence="3" id="KW-1185">Reference proteome</keyword>
<dbReference type="AlphaFoldDB" id="A0A814F2D8"/>
<evidence type="ECO:0000313" key="2">
    <source>
        <dbReference type="EMBL" id="CAF0980089.1"/>
    </source>
</evidence>
<dbReference type="EMBL" id="CAJNOC010003379">
    <property type="protein sequence ID" value="CAF0980089.1"/>
    <property type="molecule type" value="Genomic_DNA"/>
</dbReference>
<proteinExistence type="predicted"/>
<sequence>MASQINITKINQENDKDHFVLYYTSDNTYDVIKKDKCSDFDSLKNTVKVFYPKSKNFKSTLGTQSKCEKKCKKYVERQTIKVSSTEDDDNQESQILNESEKIKKIAKDSQSLLDREFEKIRKIANKRQRSLSRISEHGTSEDQDDQRKDKLSSSEYKKWYNEINLLDFGASYIQKYISKLMDKLYTEDEMGESYVIDGTSTCSLYQISSAKWKKERILGVVITKLFSINLFPIRCHFLFTTLSARISELGEIVRFNIKRFDGTDFVLWKDKVKSELNASQCGEAIKEDINSDSPEKIVKDEKAKVILMTSIEDRVLRRLTRKTA</sequence>
<evidence type="ECO:0000256" key="1">
    <source>
        <dbReference type="SAM" id="MobiDB-lite"/>
    </source>
</evidence>
<evidence type="ECO:0000313" key="3">
    <source>
        <dbReference type="Proteomes" id="UP000663879"/>
    </source>
</evidence>
<accession>A0A814F2D8</accession>
<dbReference type="OrthoDB" id="10053686at2759"/>
<feature type="region of interest" description="Disordered" evidence="1">
    <location>
        <begin position="129"/>
        <end position="149"/>
    </location>
</feature>
<comment type="caution">
    <text evidence="2">The sequence shown here is derived from an EMBL/GenBank/DDBJ whole genome shotgun (WGS) entry which is preliminary data.</text>
</comment>
<protein>
    <submittedName>
        <fullName evidence="2">Uncharacterized protein</fullName>
    </submittedName>
</protein>
<feature type="compositionally biased region" description="Basic and acidic residues" evidence="1">
    <location>
        <begin position="134"/>
        <end position="149"/>
    </location>
</feature>
<gene>
    <name evidence="2" type="ORF">OXX778_LOCUS15369</name>
</gene>